<evidence type="ECO:0000259" key="3">
    <source>
        <dbReference type="Pfam" id="PF03109"/>
    </source>
</evidence>
<protein>
    <submittedName>
        <fullName evidence="4">Ubiquinone biosynthesis protein UbiB</fullName>
    </submittedName>
</protein>
<dbReference type="PANTHER" id="PTHR10566:SF113">
    <property type="entry name" value="PROTEIN ACTIVITY OF BC1 COMPLEX KINASE 7, CHLOROPLASTIC"/>
    <property type="match status" value="1"/>
</dbReference>
<dbReference type="InterPro" id="IPR011009">
    <property type="entry name" value="Kinase-like_dom_sf"/>
</dbReference>
<evidence type="ECO:0000313" key="5">
    <source>
        <dbReference type="Proteomes" id="UP000295443"/>
    </source>
</evidence>
<keyword evidence="2" id="KW-0472">Membrane</keyword>
<evidence type="ECO:0000256" key="1">
    <source>
        <dbReference type="ARBA" id="ARBA00009670"/>
    </source>
</evidence>
<reference evidence="4 5" key="1">
    <citation type="submission" date="2019-03" db="EMBL/GenBank/DDBJ databases">
        <title>Genome sequence of Thiobacillaceae bacterium LSR1, a sulfur-oxidizing bacterium isolated from freshwater sediment.</title>
        <authorList>
            <person name="Li S."/>
        </authorList>
    </citation>
    <scope>NUCLEOTIDE SEQUENCE [LARGE SCALE GENOMIC DNA]</scope>
    <source>
        <strain evidence="4 5">LSR1</strain>
    </source>
</reference>
<evidence type="ECO:0000256" key="2">
    <source>
        <dbReference type="SAM" id="Phobius"/>
    </source>
</evidence>
<accession>A0A4R1B157</accession>
<name>A0A4R1B157_9PROT</name>
<dbReference type="RefSeq" id="WP_131448820.1">
    <property type="nucleotide sequence ID" value="NZ_SJZB01000050.1"/>
</dbReference>
<dbReference type="OrthoDB" id="9795390at2"/>
<dbReference type="PANTHER" id="PTHR10566">
    <property type="entry name" value="CHAPERONE-ACTIVITY OF BC1 COMPLEX CABC1 -RELATED"/>
    <property type="match status" value="1"/>
</dbReference>
<keyword evidence="5" id="KW-1185">Reference proteome</keyword>
<gene>
    <name evidence="4" type="ORF">EZJ19_14485</name>
</gene>
<keyword evidence="2" id="KW-1133">Transmembrane helix</keyword>
<dbReference type="InterPro" id="IPR004147">
    <property type="entry name" value="ABC1_dom"/>
</dbReference>
<dbReference type="SUPFAM" id="SSF56112">
    <property type="entry name" value="Protein kinase-like (PK-like)"/>
    <property type="match status" value="1"/>
</dbReference>
<keyword evidence="4" id="KW-0830">Ubiquinone</keyword>
<organism evidence="4 5">
    <name type="scientific">Parasulfuritortus cantonensis</name>
    <dbReference type="NCBI Taxonomy" id="2528202"/>
    <lineage>
        <taxon>Bacteria</taxon>
        <taxon>Pseudomonadati</taxon>
        <taxon>Pseudomonadota</taxon>
        <taxon>Betaproteobacteria</taxon>
        <taxon>Nitrosomonadales</taxon>
        <taxon>Thiobacillaceae</taxon>
        <taxon>Parasulfuritortus</taxon>
    </lineage>
</organism>
<proteinExistence type="inferred from homology"/>
<evidence type="ECO:0000313" key="4">
    <source>
        <dbReference type="EMBL" id="TCJ11724.1"/>
    </source>
</evidence>
<sequence length="554" mass="62486">MLRETVSVMRDLPRLHTIASVLIHYGWGDVVRMLGLARALERAGKLLHWHTSDEIAKLDLPVRIRMAMTDLGPTFVKLGQILSTRVDVFPPGWIAEFERLHSRVPPVPFEKLRPTLEAKYGRPLEEVFDDLETEAFAAASIAQVHRARLKDGTAVILKIRRPDIVAKVEADLRIMAHLARLAEFEMPELRRYRPQQIVNQLRRSLMNELDLAKEARNLSVFARNFAEDDTVRVPRVYWDYCGEIINVQEELRGIPAGDLAAARSAGLDLQVLATRGADAVLKMILVHGHYHADPHPGNILFLAGNRVGMLDFGMVGRLTEVRRAQITDFLGALINKDEQALLNVLTIWAGDADVDEDKLAYDLTEIIFSYDDLPLREIRIAPLLSDVTAVLRENNLSIPPDLTLLFKALITLEGLGHQLDPDFHMVDHLEPFVLEVIEERYAPAVLLRRVKRGIREIGEVITGLPRDITRLLRQARRGRLRIDLDLKRLDHFGQQLNDAANRLTVGVLTASLVIGSSIIMTVPQAPYLLGLFGFLLAMANGIWLVYSIWRSGKQ</sequence>
<comment type="similarity">
    <text evidence="1">Belongs to the protein kinase superfamily. ADCK protein kinase family.</text>
</comment>
<feature type="transmembrane region" description="Helical" evidence="2">
    <location>
        <begin position="528"/>
        <end position="549"/>
    </location>
</feature>
<dbReference type="AlphaFoldDB" id="A0A4R1B157"/>
<dbReference type="InterPro" id="IPR050154">
    <property type="entry name" value="UbiB_kinase"/>
</dbReference>
<comment type="caution">
    <text evidence="4">The sequence shown here is derived from an EMBL/GenBank/DDBJ whole genome shotgun (WGS) entry which is preliminary data.</text>
</comment>
<dbReference type="CDD" id="cd05121">
    <property type="entry name" value="ABC1_ADCK3-like"/>
    <property type="match status" value="1"/>
</dbReference>
<dbReference type="Pfam" id="PF03109">
    <property type="entry name" value="ABC1"/>
    <property type="match status" value="1"/>
</dbReference>
<dbReference type="Proteomes" id="UP000295443">
    <property type="component" value="Unassembled WGS sequence"/>
</dbReference>
<dbReference type="EMBL" id="SJZB01000050">
    <property type="protein sequence ID" value="TCJ11724.1"/>
    <property type="molecule type" value="Genomic_DNA"/>
</dbReference>
<feature type="domain" description="ABC1 atypical kinase-like" evidence="3">
    <location>
        <begin position="99"/>
        <end position="344"/>
    </location>
</feature>
<keyword evidence="2" id="KW-0812">Transmembrane</keyword>